<dbReference type="Proteomes" id="UP001060919">
    <property type="component" value="Chromosome"/>
</dbReference>
<proteinExistence type="predicted"/>
<dbReference type="AlphaFoldDB" id="A0A915YDE3"/>
<name>A0A915YDE3_9BACT</name>
<reference evidence="1" key="1">
    <citation type="submission" date="2022-09" db="EMBL/GenBank/DDBJ databases">
        <title>Aureispira anguillicida sp. nov., isolated from Leptocephalus of Japanese eel Anguilla japonica.</title>
        <authorList>
            <person name="Yuasa K."/>
            <person name="Mekata T."/>
            <person name="Ikunari K."/>
        </authorList>
    </citation>
    <scope>NUCLEOTIDE SEQUENCE</scope>
    <source>
        <strain evidence="1">EL160426</strain>
    </source>
</reference>
<evidence type="ECO:0000313" key="1">
    <source>
        <dbReference type="EMBL" id="BDS11023.1"/>
    </source>
</evidence>
<sequence length="57" mass="6175">MHERSELGMLVAKAIPHKHSARAAWYCVPTGMPSTVGKSEGTAFLCFLLTILMSIAN</sequence>
<evidence type="ECO:0000313" key="2">
    <source>
        <dbReference type="Proteomes" id="UP001060919"/>
    </source>
</evidence>
<protein>
    <submittedName>
        <fullName evidence="1">Uncharacterized protein</fullName>
    </submittedName>
</protein>
<organism evidence="1 2">
    <name type="scientific">Aureispira anguillae</name>
    <dbReference type="NCBI Taxonomy" id="2864201"/>
    <lineage>
        <taxon>Bacteria</taxon>
        <taxon>Pseudomonadati</taxon>
        <taxon>Bacteroidota</taxon>
        <taxon>Saprospiria</taxon>
        <taxon>Saprospirales</taxon>
        <taxon>Saprospiraceae</taxon>
        <taxon>Aureispira</taxon>
    </lineage>
</organism>
<dbReference type="EMBL" id="AP026867">
    <property type="protein sequence ID" value="BDS11023.1"/>
    <property type="molecule type" value="Genomic_DNA"/>
</dbReference>
<dbReference type="KEGG" id="aup:AsAng_0017330"/>
<gene>
    <name evidence="1" type="ORF">AsAng_0017330</name>
</gene>
<keyword evidence="2" id="KW-1185">Reference proteome</keyword>
<accession>A0A915YDE3</accession>